<evidence type="ECO:0000313" key="2">
    <source>
        <dbReference type="EMBL" id="ADH64367.1"/>
    </source>
</evidence>
<name>D7BAZ3_ALLS1</name>
<dbReference type="PANTHER" id="PTHR40086:SF1">
    <property type="entry name" value="CELL CYCLE REGULATOR CCRZ"/>
    <property type="match status" value="1"/>
</dbReference>
<sequence length="306" mass="34168">MADIRAARLGYAFCSVNLEVKKQLEQHYRTLLTPLASGAEARTFAGDSLVFKIYPPQAAWPNQPAGIYAARLEALNMTKAGLGSWVVEVLEIAGHGVLVTHRYPGQNFHPDRFSQAALEDLAEFFRRLHQIKEPGVVSRTRLEERLAQFGGTLCDLGEACALVEALRPHIDEVAGTPQAFCHRDPHAGNILLKNSGINSTIPEALVVDWVRAQPDDPARDLAILTTGTLNLLGEQAALEALRYIVRGYPDAQTLWPRLRFWVPLTYLHDMHWFRTKEPSGFAAAVADKMPKAWRFYQDFPTLFDAP</sequence>
<dbReference type="HOGENOM" id="CLU_1000118_0_0_0"/>
<dbReference type="AlphaFoldDB" id="D7BAZ3"/>
<protein>
    <submittedName>
        <fullName evidence="2">Aminoglycoside phosphotransferase</fullName>
    </submittedName>
</protein>
<dbReference type="Gene3D" id="3.90.1200.10">
    <property type="match status" value="1"/>
</dbReference>
<dbReference type="RefSeq" id="WP_013158908.1">
    <property type="nucleotide sequence ID" value="NC_014212.1"/>
</dbReference>
<proteinExistence type="predicted"/>
<feature type="domain" description="Aminoglycoside phosphotransferase" evidence="1">
    <location>
        <begin position="32"/>
        <end position="261"/>
    </location>
</feature>
<dbReference type="STRING" id="526227.Mesil_2514"/>
<dbReference type="eggNOG" id="COG0510">
    <property type="taxonomic scope" value="Bacteria"/>
</dbReference>
<dbReference type="PANTHER" id="PTHR40086">
    <property type="entry name" value="PHOSPHOTRANSFERASE YTMP-RELATED"/>
    <property type="match status" value="1"/>
</dbReference>
<dbReference type="Pfam" id="PF01636">
    <property type="entry name" value="APH"/>
    <property type="match status" value="1"/>
</dbReference>
<dbReference type="InterPro" id="IPR052077">
    <property type="entry name" value="CcrZ_PhaseVar_Mediator"/>
</dbReference>
<dbReference type="InterPro" id="IPR011009">
    <property type="entry name" value="Kinase-like_dom_sf"/>
</dbReference>
<gene>
    <name evidence="2" type="ordered locus">Mesil_2514</name>
</gene>
<keyword evidence="3" id="KW-1185">Reference proteome</keyword>
<dbReference type="KEGG" id="msv:Mesil_2514"/>
<dbReference type="Proteomes" id="UP000001916">
    <property type="component" value="Chromosome"/>
</dbReference>
<evidence type="ECO:0000259" key="1">
    <source>
        <dbReference type="Pfam" id="PF01636"/>
    </source>
</evidence>
<dbReference type="EMBL" id="CP002042">
    <property type="protein sequence ID" value="ADH64367.1"/>
    <property type="molecule type" value="Genomic_DNA"/>
</dbReference>
<organism evidence="2 3">
    <name type="scientific">Allomeiothermus silvanus (strain ATCC 700542 / DSM 9946 / NBRC 106475 / NCIMB 13440 / VI-R2)</name>
    <name type="common">Thermus silvanus</name>
    <dbReference type="NCBI Taxonomy" id="526227"/>
    <lineage>
        <taxon>Bacteria</taxon>
        <taxon>Thermotogati</taxon>
        <taxon>Deinococcota</taxon>
        <taxon>Deinococci</taxon>
        <taxon>Thermales</taxon>
        <taxon>Thermaceae</taxon>
        <taxon>Allomeiothermus</taxon>
    </lineage>
</organism>
<dbReference type="InterPro" id="IPR002575">
    <property type="entry name" value="Aminoglycoside_PTrfase"/>
</dbReference>
<evidence type="ECO:0000313" key="3">
    <source>
        <dbReference type="Proteomes" id="UP000001916"/>
    </source>
</evidence>
<dbReference type="SUPFAM" id="SSF56112">
    <property type="entry name" value="Protein kinase-like (PK-like)"/>
    <property type="match status" value="1"/>
</dbReference>
<accession>D7BAZ3</accession>
<reference evidence="2 3" key="1">
    <citation type="journal article" date="2010" name="Stand. Genomic Sci.">
        <title>Complete genome sequence of Meiothermus silvanus type strain (VI-R2).</title>
        <authorList>
            <person name="Sikorski J."/>
            <person name="Tindall B.J."/>
            <person name="Lowry S."/>
            <person name="Lucas S."/>
            <person name="Nolan M."/>
            <person name="Copeland A."/>
            <person name="Glavina Del Rio T."/>
            <person name="Tice H."/>
            <person name="Cheng J.F."/>
            <person name="Han C."/>
            <person name="Pitluck S."/>
            <person name="Liolios K."/>
            <person name="Ivanova N."/>
            <person name="Mavromatis K."/>
            <person name="Mikhailova N."/>
            <person name="Pati A."/>
            <person name="Goodwin L."/>
            <person name="Chen A."/>
            <person name="Palaniappan K."/>
            <person name="Land M."/>
            <person name="Hauser L."/>
            <person name="Chang Y.J."/>
            <person name="Jeffries C.D."/>
            <person name="Rohde M."/>
            <person name="Goker M."/>
            <person name="Woyke T."/>
            <person name="Bristow J."/>
            <person name="Eisen J.A."/>
            <person name="Markowitz V."/>
            <person name="Hugenholtz P."/>
            <person name="Kyrpides N.C."/>
            <person name="Klenk H.P."/>
            <person name="Lapidus A."/>
        </authorList>
    </citation>
    <scope>NUCLEOTIDE SEQUENCE [LARGE SCALE GENOMIC DNA]</scope>
    <source>
        <strain evidence="3">ATCC 700542 / DSM 9946 / VI-R2</strain>
    </source>
</reference>